<organism evidence="1">
    <name type="scientific">Hexamita inflata</name>
    <dbReference type="NCBI Taxonomy" id="28002"/>
    <lineage>
        <taxon>Eukaryota</taxon>
        <taxon>Metamonada</taxon>
        <taxon>Diplomonadida</taxon>
        <taxon>Hexamitidae</taxon>
        <taxon>Hexamitinae</taxon>
        <taxon>Hexamita</taxon>
    </lineage>
</organism>
<evidence type="ECO:0000313" key="1">
    <source>
        <dbReference type="EMBL" id="CAI9967954.1"/>
    </source>
</evidence>
<reference evidence="2 3" key="2">
    <citation type="submission" date="2024-07" db="EMBL/GenBank/DDBJ databases">
        <authorList>
            <person name="Akdeniz Z."/>
        </authorList>
    </citation>
    <scope>NUCLEOTIDE SEQUENCE [LARGE SCALE GENOMIC DNA]</scope>
</reference>
<accession>A0AA86R8H4</accession>
<sequence length="105" mass="12401">MDNNILFQQSMVELVPSSNTMSFSHDTIIYKENDKLSYISTRPFENNSTFNSSSSRMDLFQKPVQEKQEKFQMGQMLFQINESQSFDQGWFLCAKCVQKQKMRTF</sequence>
<protein>
    <submittedName>
        <fullName evidence="2">Hypothetical_protein</fullName>
    </submittedName>
</protein>
<evidence type="ECO:0000313" key="3">
    <source>
        <dbReference type="Proteomes" id="UP001642409"/>
    </source>
</evidence>
<evidence type="ECO:0000313" key="2">
    <source>
        <dbReference type="EMBL" id="CAL6001607.1"/>
    </source>
</evidence>
<reference evidence="1" key="1">
    <citation type="submission" date="2023-06" db="EMBL/GenBank/DDBJ databases">
        <authorList>
            <person name="Kurt Z."/>
        </authorList>
    </citation>
    <scope>NUCLEOTIDE SEQUENCE</scope>
</reference>
<dbReference type="Proteomes" id="UP001642409">
    <property type="component" value="Unassembled WGS sequence"/>
</dbReference>
<name>A0AA86R8H4_9EUKA</name>
<comment type="caution">
    <text evidence="1">The sequence shown here is derived from an EMBL/GenBank/DDBJ whole genome shotgun (WGS) entry which is preliminary data.</text>
</comment>
<dbReference type="EMBL" id="CATOUU010001031">
    <property type="protein sequence ID" value="CAI9967954.1"/>
    <property type="molecule type" value="Genomic_DNA"/>
</dbReference>
<dbReference type="EMBL" id="CAXDID020000044">
    <property type="protein sequence ID" value="CAL6001607.1"/>
    <property type="molecule type" value="Genomic_DNA"/>
</dbReference>
<proteinExistence type="predicted"/>
<keyword evidence="3" id="KW-1185">Reference proteome</keyword>
<gene>
    <name evidence="2" type="ORF">HINF_LOCUS17517</name>
    <name evidence="1" type="ORF">HINF_LOCUS55599</name>
</gene>
<dbReference type="AlphaFoldDB" id="A0AA86R8H4"/>